<dbReference type="HOGENOM" id="CLU_126929_0_0_10"/>
<dbReference type="InterPro" id="IPR000688">
    <property type="entry name" value="HypA/HybF"/>
</dbReference>
<evidence type="ECO:0000313" key="6">
    <source>
        <dbReference type="Proteomes" id="UP000033035"/>
    </source>
</evidence>
<accession>A0A0F5ITC4</accession>
<evidence type="ECO:0000256" key="1">
    <source>
        <dbReference type="ARBA" id="ARBA00022596"/>
    </source>
</evidence>
<keyword evidence="6" id="KW-1185">Reference proteome</keyword>
<feature type="binding site" evidence="4">
    <location>
        <position position="92"/>
    </location>
    <ligand>
        <name>Zn(2+)</name>
        <dbReference type="ChEBI" id="CHEBI:29105"/>
    </ligand>
</feature>
<dbReference type="PATRIC" id="fig|1203610.3.peg.4975"/>
<dbReference type="RefSeq" id="WP_028728442.1">
    <property type="nucleotide sequence ID" value="NZ_AUAE01000030.1"/>
</dbReference>
<protein>
    <recommendedName>
        <fullName evidence="4">Hydrogenase maturation factor HypA</fullName>
    </recommendedName>
</protein>
<dbReference type="GO" id="GO:0016151">
    <property type="term" value="F:nickel cation binding"/>
    <property type="evidence" value="ECO:0007669"/>
    <property type="project" value="UniProtKB-UniRule"/>
</dbReference>
<keyword evidence="2 4" id="KW-0479">Metal-binding</keyword>
<evidence type="ECO:0000256" key="2">
    <source>
        <dbReference type="ARBA" id="ARBA00022723"/>
    </source>
</evidence>
<dbReference type="PANTHER" id="PTHR34535">
    <property type="entry name" value="HYDROGENASE MATURATION FACTOR HYPA"/>
    <property type="match status" value="1"/>
</dbReference>
<dbReference type="STRING" id="1203610.HMPREF1536_04877"/>
<gene>
    <name evidence="4" type="primary">hypA</name>
    <name evidence="5" type="ORF">HMPREF1536_04877</name>
</gene>
<feature type="binding site" evidence="4">
    <location>
        <position position="73"/>
    </location>
    <ligand>
        <name>Zn(2+)</name>
        <dbReference type="ChEBI" id="CHEBI:29105"/>
    </ligand>
</feature>
<evidence type="ECO:0000256" key="3">
    <source>
        <dbReference type="ARBA" id="ARBA00022833"/>
    </source>
</evidence>
<evidence type="ECO:0000256" key="4">
    <source>
        <dbReference type="HAMAP-Rule" id="MF_00213"/>
    </source>
</evidence>
<dbReference type="Gene3D" id="3.30.2320.80">
    <property type="match status" value="1"/>
</dbReference>
<proteinExistence type="inferred from homology"/>
<dbReference type="EMBL" id="AQHW01000027">
    <property type="protein sequence ID" value="KKB48412.1"/>
    <property type="molecule type" value="Genomic_DNA"/>
</dbReference>
<sequence>MHEMSIAQSIVDLAEEQARNRGSLAVEELELEIGRLAGVELQTLAFALESAVKGSMLEQATIVRHIIEGEGQCTDCGHTFPMEALFASCPECGSYCVKIIKGKELRVKSIVIK</sequence>
<dbReference type="HAMAP" id="MF_00213">
    <property type="entry name" value="HypA_HybF"/>
    <property type="match status" value="1"/>
</dbReference>
<keyword evidence="1 4" id="KW-0533">Nickel</keyword>
<keyword evidence="3 4" id="KW-0862">Zinc</keyword>
<dbReference type="Proteomes" id="UP000033035">
    <property type="component" value="Unassembled WGS sequence"/>
</dbReference>
<reference evidence="5 6" key="1">
    <citation type="submission" date="2013-04" db="EMBL/GenBank/DDBJ databases">
        <title>The Genome Sequence of Parabacteroides gordonii DSM 23371.</title>
        <authorList>
            <consortium name="The Broad Institute Genomics Platform"/>
            <person name="Earl A."/>
            <person name="Ward D."/>
            <person name="Feldgarden M."/>
            <person name="Gevers D."/>
            <person name="Martens E."/>
            <person name="Sakamoto M."/>
            <person name="Benno Y."/>
            <person name="Suzuki N."/>
            <person name="Matsunaga N."/>
            <person name="Koshihara K."/>
            <person name="Seki M."/>
            <person name="Komiya H."/>
            <person name="Walker B."/>
            <person name="Young S."/>
            <person name="Zeng Q."/>
            <person name="Gargeya S."/>
            <person name="Fitzgerald M."/>
            <person name="Haas B."/>
            <person name="Abouelleil A."/>
            <person name="Allen A.W."/>
            <person name="Alvarado L."/>
            <person name="Arachchi H.M."/>
            <person name="Berlin A.M."/>
            <person name="Chapman S.B."/>
            <person name="Gainer-Dewar J."/>
            <person name="Goldberg J."/>
            <person name="Griggs A."/>
            <person name="Gujja S."/>
            <person name="Hansen M."/>
            <person name="Howarth C."/>
            <person name="Imamovic A."/>
            <person name="Ireland A."/>
            <person name="Larimer J."/>
            <person name="McCowan C."/>
            <person name="Murphy C."/>
            <person name="Pearson M."/>
            <person name="Poon T.W."/>
            <person name="Priest M."/>
            <person name="Roberts A."/>
            <person name="Saif S."/>
            <person name="Shea T."/>
            <person name="Sisk P."/>
            <person name="Sykes S."/>
            <person name="Wortman J."/>
            <person name="Nusbaum C."/>
            <person name="Birren B."/>
        </authorList>
    </citation>
    <scope>NUCLEOTIDE SEQUENCE [LARGE SCALE GENOMIC DNA]</scope>
    <source>
        <strain evidence="5 6">MS-1</strain>
    </source>
</reference>
<dbReference type="PANTHER" id="PTHR34535:SF3">
    <property type="entry name" value="HYDROGENASE MATURATION FACTOR HYPA"/>
    <property type="match status" value="1"/>
</dbReference>
<dbReference type="Pfam" id="PF01155">
    <property type="entry name" value="HypA"/>
    <property type="match status" value="1"/>
</dbReference>
<name>A0A0F5ITC4_9BACT</name>
<feature type="binding site" evidence="4">
    <location>
        <position position="2"/>
    </location>
    <ligand>
        <name>Ni(2+)</name>
        <dbReference type="ChEBI" id="CHEBI:49786"/>
    </ligand>
</feature>
<feature type="binding site" evidence="4">
    <location>
        <position position="89"/>
    </location>
    <ligand>
        <name>Zn(2+)</name>
        <dbReference type="ChEBI" id="CHEBI:29105"/>
    </ligand>
</feature>
<dbReference type="AlphaFoldDB" id="A0A0F5ITC4"/>
<comment type="function">
    <text evidence="4">Involved in the maturation of [NiFe] hydrogenases. Required for nickel insertion into the metal center of the hydrogenase.</text>
</comment>
<feature type="binding site" evidence="4">
    <location>
        <position position="76"/>
    </location>
    <ligand>
        <name>Zn(2+)</name>
        <dbReference type="ChEBI" id="CHEBI:29105"/>
    </ligand>
</feature>
<comment type="similarity">
    <text evidence="4">Belongs to the HypA/HybF family.</text>
</comment>
<comment type="caution">
    <text evidence="5">The sequence shown here is derived from an EMBL/GenBank/DDBJ whole genome shotgun (WGS) entry which is preliminary data.</text>
</comment>
<evidence type="ECO:0000313" key="5">
    <source>
        <dbReference type="EMBL" id="KKB48412.1"/>
    </source>
</evidence>
<dbReference type="GO" id="GO:0008270">
    <property type="term" value="F:zinc ion binding"/>
    <property type="evidence" value="ECO:0007669"/>
    <property type="project" value="UniProtKB-UniRule"/>
</dbReference>
<dbReference type="PIRSF" id="PIRSF004761">
    <property type="entry name" value="Hydrgn_mat_HypA"/>
    <property type="match status" value="1"/>
</dbReference>
<dbReference type="NCBIfam" id="TIGR00100">
    <property type="entry name" value="hypA"/>
    <property type="match status" value="1"/>
</dbReference>
<organism evidence="5 6">
    <name type="scientific">Parabacteroides gordonii MS-1 = DSM 23371</name>
    <dbReference type="NCBI Taxonomy" id="1203610"/>
    <lineage>
        <taxon>Bacteria</taxon>
        <taxon>Pseudomonadati</taxon>
        <taxon>Bacteroidota</taxon>
        <taxon>Bacteroidia</taxon>
        <taxon>Bacteroidales</taxon>
        <taxon>Tannerellaceae</taxon>
        <taxon>Parabacteroides</taxon>
    </lineage>
</organism>
<dbReference type="GO" id="GO:0051604">
    <property type="term" value="P:protein maturation"/>
    <property type="evidence" value="ECO:0007669"/>
    <property type="project" value="InterPro"/>
</dbReference>